<dbReference type="PANTHER" id="PTHR46847:SF1">
    <property type="entry name" value="D-ALLOSE-BINDING PERIPLASMIC PROTEIN-RELATED"/>
    <property type="match status" value="1"/>
</dbReference>
<gene>
    <name evidence="6" type="ORF">C8N44_11937</name>
</gene>
<dbReference type="SUPFAM" id="SSF53822">
    <property type="entry name" value="Periplasmic binding protein-like I"/>
    <property type="match status" value="1"/>
</dbReference>
<evidence type="ECO:0000256" key="1">
    <source>
        <dbReference type="ARBA" id="ARBA00004196"/>
    </source>
</evidence>
<feature type="chain" id="PRO_5015756993" evidence="4">
    <location>
        <begin position="27"/>
        <end position="368"/>
    </location>
</feature>
<evidence type="ECO:0000313" key="6">
    <source>
        <dbReference type="EMBL" id="PTX45879.1"/>
    </source>
</evidence>
<evidence type="ECO:0000256" key="2">
    <source>
        <dbReference type="ARBA" id="ARBA00007639"/>
    </source>
</evidence>
<dbReference type="OrthoDB" id="8287616at2"/>
<dbReference type="EMBL" id="QBKN01000019">
    <property type="protein sequence ID" value="PTX45879.1"/>
    <property type="molecule type" value="Genomic_DNA"/>
</dbReference>
<dbReference type="GO" id="GO:0030313">
    <property type="term" value="C:cell envelope"/>
    <property type="evidence" value="ECO:0007669"/>
    <property type="project" value="UniProtKB-SubCell"/>
</dbReference>
<proteinExistence type="inferred from homology"/>
<dbReference type="Gene3D" id="3.40.50.2300">
    <property type="match status" value="2"/>
</dbReference>
<dbReference type="GO" id="GO:0030246">
    <property type="term" value="F:carbohydrate binding"/>
    <property type="evidence" value="ECO:0007669"/>
    <property type="project" value="UniProtKB-ARBA"/>
</dbReference>
<comment type="subcellular location">
    <subcellularLocation>
        <location evidence="1">Cell envelope</location>
    </subcellularLocation>
</comment>
<comment type="caution">
    <text evidence="6">The sequence shown here is derived from an EMBL/GenBank/DDBJ whole genome shotgun (WGS) entry which is preliminary data.</text>
</comment>
<evidence type="ECO:0000313" key="7">
    <source>
        <dbReference type="Proteomes" id="UP000244069"/>
    </source>
</evidence>
<feature type="signal peptide" evidence="4">
    <location>
        <begin position="1"/>
        <end position="26"/>
    </location>
</feature>
<evidence type="ECO:0000259" key="5">
    <source>
        <dbReference type="Pfam" id="PF13407"/>
    </source>
</evidence>
<comment type="similarity">
    <text evidence="2">Belongs to the bacterial solute-binding protein 2 family.</text>
</comment>
<dbReference type="InterPro" id="IPR028082">
    <property type="entry name" value="Peripla_BP_I"/>
</dbReference>
<evidence type="ECO:0000256" key="4">
    <source>
        <dbReference type="SAM" id="SignalP"/>
    </source>
</evidence>
<reference evidence="6 7" key="1">
    <citation type="submission" date="2018-04" db="EMBL/GenBank/DDBJ databases">
        <title>Genomic Encyclopedia of Archaeal and Bacterial Type Strains, Phase II (KMG-II): from individual species to whole genera.</title>
        <authorList>
            <person name="Goeker M."/>
        </authorList>
    </citation>
    <scope>NUCLEOTIDE SEQUENCE [LARGE SCALE GENOMIC DNA]</scope>
    <source>
        <strain evidence="6 7">DSM 29329</strain>
    </source>
</reference>
<dbReference type="InterPro" id="IPR025997">
    <property type="entry name" value="SBP_2_dom"/>
</dbReference>
<dbReference type="PANTHER" id="PTHR46847">
    <property type="entry name" value="D-ALLOSE-BINDING PERIPLASMIC PROTEIN-RELATED"/>
    <property type="match status" value="1"/>
</dbReference>
<keyword evidence="3 4" id="KW-0732">Signal</keyword>
<dbReference type="Pfam" id="PF13407">
    <property type="entry name" value="Peripla_BP_4"/>
    <property type="match status" value="1"/>
</dbReference>
<keyword evidence="7" id="KW-1185">Reference proteome</keyword>
<feature type="domain" description="Periplasmic binding protein" evidence="5">
    <location>
        <begin position="68"/>
        <end position="317"/>
    </location>
</feature>
<organism evidence="6 7">
    <name type="scientific">Allosediminivita pacifica</name>
    <dbReference type="NCBI Taxonomy" id="1267769"/>
    <lineage>
        <taxon>Bacteria</taxon>
        <taxon>Pseudomonadati</taxon>
        <taxon>Pseudomonadota</taxon>
        <taxon>Alphaproteobacteria</taxon>
        <taxon>Rhodobacterales</taxon>
        <taxon>Paracoccaceae</taxon>
        <taxon>Allosediminivita</taxon>
    </lineage>
</organism>
<evidence type="ECO:0000256" key="3">
    <source>
        <dbReference type="ARBA" id="ARBA00022729"/>
    </source>
</evidence>
<dbReference type="AlphaFoldDB" id="A0A2T6APX8"/>
<dbReference type="Proteomes" id="UP000244069">
    <property type="component" value="Unassembled WGS sequence"/>
</dbReference>
<name>A0A2T6APX8_9RHOB</name>
<protein>
    <submittedName>
        <fullName evidence="6">Ribose transport system substrate-binding protein</fullName>
    </submittedName>
</protein>
<sequence length="368" mass="39404">MTTFTSRFALACGLALAPVLAGPAAAQDAMETAQALLEKHRAIPEFEPQGEPFDAQACMEGESVFSIPITMAIPFNVELQRAMARAAEEVGFTYTTWENQGSSDAWIQGVNQAISQGYSLVDVAGGLNPAVLAPQLTEASEAGLKVTTTHLYDETQEQADFVDASGKVPYSTVGEILASWAYVETEGAPNVLIIGSDDVLPTEPFVQSIQDTLSEYCPDCTQKYINVPVNEWATRIQSGTQSALLSDPGINYIIPIYDSMSQFVIPALRIAGATDVGIATFNGTPFVLDMVREGTVQMDVGESLGWAGYAAVDAMMRTICDMEVPESLGIPLLIFDESNIETAGNPADFDSGYGDAHVQGFRALWGLE</sequence>
<dbReference type="RefSeq" id="WP_107977541.1">
    <property type="nucleotide sequence ID" value="NZ_BMEZ01000020.1"/>
</dbReference>
<accession>A0A2T6APX8</accession>